<proteinExistence type="predicted"/>
<evidence type="ECO:0000256" key="3">
    <source>
        <dbReference type="ARBA" id="ARBA00022692"/>
    </source>
</evidence>
<organism evidence="8 9">
    <name type="scientific">Paenibacillus planticolens</name>
    <dbReference type="NCBI Taxonomy" id="2654976"/>
    <lineage>
        <taxon>Bacteria</taxon>
        <taxon>Bacillati</taxon>
        <taxon>Bacillota</taxon>
        <taxon>Bacilli</taxon>
        <taxon>Bacillales</taxon>
        <taxon>Paenibacillaceae</taxon>
        <taxon>Paenibacillus</taxon>
    </lineage>
</organism>
<gene>
    <name evidence="8" type="ORF">GC097_01415</name>
</gene>
<evidence type="ECO:0000313" key="8">
    <source>
        <dbReference type="EMBL" id="NOU98684.1"/>
    </source>
</evidence>
<dbReference type="RefSeq" id="WP_171681564.1">
    <property type="nucleotide sequence ID" value="NZ_WHNZ01000007.1"/>
</dbReference>
<evidence type="ECO:0000256" key="1">
    <source>
        <dbReference type="ARBA" id="ARBA00004651"/>
    </source>
</evidence>
<comment type="subcellular location">
    <subcellularLocation>
        <location evidence="1">Cell membrane</location>
        <topology evidence="1">Multi-pass membrane protein</topology>
    </subcellularLocation>
</comment>
<sequence length="416" mass="44686">MSNQIEKNQNKQAVPSSTWLIILGIIVIAANLRAPLTSVGPLASLIRDNVHISNTLAGLITTVPLLAFALLSPFVPKLGRKYGVERVILIALIFLTVGIVIRSLSGAANLYVGTAILGFAIAVCNVLLPSLIKRDFSNKIGAMTGVYSISMNLCGAIASGISVPLAVGAGLKWQGALGIWGFLSFLSILCWLPQLKNRSKQVPTSGNKQPINNDVNVWRSSLAWQVTLFMGIQSMIFYVLIAWLPEILKQQGIDSGQSGWYLSIMQLALLPFTFIVPVIAGRMSNQRSLVIITSILILTGTLGLLYGSSNLILLWIIILGIGGGFAFSLAMMFFGLRTENSQQAAELSGMAQSIGYLLAAIGPALIGYLHDATNSWTMPLLILVGASILLFMFGIGAARNRFVGAPKVNYGLQRKR</sequence>
<evidence type="ECO:0000256" key="2">
    <source>
        <dbReference type="ARBA" id="ARBA00022448"/>
    </source>
</evidence>
<evidence type="ECO:0000259" key="7">
    <source>
        <dbReference type="PROSITE" id="PS50850"/>
    </source>
</evidence>
<accession>A0ABX1ZI00</accession>
<feature type="transmembrane region" description="Helical" evidence="6">
    <location>
        <begin position="52"/>
        <end position="75"/>
    </location>
</feature>
<reference evidence="8 9" key="1">
    <citation type="submission" date="2019-10" db="EMBL/GenBank/DDBJ databases">
        <title>Description of Paenibacillus pedi sp. nov.</title>
        <authorList>
            <person name="Carlier A."/>
            <person name="Qi S."/>
        </authorList>
    </citation>
    <scope>NUCLEOTIDE SEQUENCE [LARGE SCALE GENOMIC DNA]</scope>
    <source>
        <strain evidence="8 9">LMG 31457</strain>
    </source>
</reference>
<dbReference type="PANTHER" id="PTHR23523">
    <property type="match status" value="1"/>
</dbReference>
<feature type="transmembrane region" description="Helical" evidence="6">
    <location>
        <begin position="110"/>
        <end position="132"/>
    </location>
</feature>
<feature type="transmembrane region" description="Helical" evidence="6">
    <location>
        <begin position="376"/>
        <end position="398"/>
    </location>
</feature>
<dbReference type="InterPro" id="IPR020846">
    <property type="entry name" value="MFS_dom"/>
</dbReference>
<evidence type="ECO:0000256" key="5">
    <source>
        <dbReference type="ARBA" id="ARBA00023136"/>
    </source>
</evidence>
<name>A0ABX1ZI00_9BACL</name>
<keyword evidence="4 6" id="KW-1133">Transmembrane helix</keyword>
<keyword evidence="9" id="KW-1185">Reference proteome</keyword>
<feature type="transmembrane region" description="Helical" evidence="6">
    <location>
        <begin position="12"/>
        <end position="32"/>
    </location>
</feature>
<feature type="transmembrane region" description="Helical" evidence="6">
    <location>
        <begin position="222"/>
        <end position="244"/>
    </location>
</feature>
<dbReference type="PANTHER" id="PTHR23523:SF2">
    <property type="entry name" value="2-NITROIMIDAZOLE TRANSPORTER"/>
    <property type="match status" value="1"/>
</dbReference>
<feature type="transmembrane region" description="Helical" evidence="6">
    <location>
        <begin position="173"/>
        <end position="192"/>
    </location>
</feature>
<keyword evidence="2" id="KW-0813">Transport</keyword>
<dbReference type="InterPro" id="IPR011701">
    <property type="entry name" value="MFS"/>
</dbReference>
<keyword evidence="5 6" id="KW-0472">Membrane</keyword>
<keyword evidence="3 6" id="KW-0812">Transmembrane</keyword>
<evidence type="ECO:0000313" key="9">
    <source>
        <dbReference type="Proteomes" id="UP000618579"/>
    </source>
</evidence>
<dbReference type="Gene3D" id="1.20.1250.20">
    <property type="entry name" value="MFS general substrate transporter like domains"/>
    <property type="match status" value="2"/>
</dbReference>
<dbReference type="SUPFAM" id="SSF103473">
    <property type="entry name" value="MFS general substrate transporter"/>
    <property type="match status" value="1"/>
</dbReference>
<dbReference type="Pfam" id="PF07690">
    <property type="entry name" value="MFS_1"/>
    <property type="match status" value="1"/>
</dbReference>
<feature type="transmembrane region" description="Helical" evidence="6">
    <location>
        <begin position="144"/>
        <end position="167"/>
    </location>
</feature>
<evidence type="ECO:0000256" key="6">
    <source>
        <dbReference type="SAM" id="Phobius"/>
    </source>
</evidence>
<feature type="transmembrane region" description="Helical" evidence="6">
    <location>
        <begin position="312"/>
        <end position="334"/>
    </location>
</feature>
<dbReference type="PROSITE" id="PS50850">
    <property type="entry name" value="MFS"/>
    <property type="match status" value="1"/>
</dbReference>
<feature type="domain" description="Major facilitator superfamily (MFS) profile" evidence="7">
    <location>
        <begin position="17"/>
        <end position="402"/>
    </location>
</feature>
<dbReference type="Proteomes" id="UP000618579">
    <property type="component" value="Unassembled WGS sequence"/>
</dbReference>
<dbReference type="CDD" id="cd17339">
    <property type="entry name" value="MFS_NIMT_CynX_like"/>
    <property type="match status" value="1"/>
</dbReference>
<dbReference type="InterPro" id="IPR052524">
    <property type="entry name" value="MFS_Cyanate_Porter"/>
</dbReference>
<feature type="transmembrane region" description="Helical" evidence="6">
    <location>
        <begin position="259"/>
        <end position="281"/>
    </location>
</feature>
<protein>
    <submittedName>
        <fullName evidence="8">MFS transporter</fullName>
    </submittedName>
</protein>
<feature type="transmembrane region" description="Helical" evidence="6">
    <location>
        <begin position="354"/>
        <end position="370"/>
    </location>
</feature>
<evidence type="ECO:0000256" key="4">
    <source>
        <dbReference type="ARBA" id="ARBA00022989"/>
    </source>
</evidence>
<comment type="caution">
    <text evidence="8">The sequence shown here is derived from an EMBL/GenBank/DDBJ whole genome shotgun (WGS) entry which is preliminary data.</text>
</comment>
<feature type="transmembrane region" description="Helical" evidence="6">
    <location>
        <begin position="87"/>
        <end position="104"/>
    </location>
</feature>
<dbReference type="InterPro" id="IPR036259">
    <property type="entry name" value="MFS_trans_sf"/>
</dbReference>
<feature type="transmembrane region" description="Helical" evidence="6">
    <location>
        <begin position="288"/>
        <end position="306"/>
    </location>
</feature>
<dbReference type="EMBL" id="WHNZ01000007">
    <property type="protein sequence ID" value="NOU98684.1"/>
    <property type="molecule type" value="Genomic_DNA"/>
</dbReference>